<dbReference type="SMART" id="SM00220">
    <property type="entry name" value="S_TKc"/>
    <property type="match status" value="1"/>
</dbReference>
<dbReference type="GO" id="GO:0016020">
    <property type="term" value="C:membrane"/>
    <property type="evidence" value="ECO:0007669"/>
    <property type="project" value="TreeGrafter"/>
</dbReference>
<proteinExistence type="predicted"/>
<feature type="region of interest" description="Disordered" evidence="6">
    <location>
        <begin position="1"/>
        <end position="35"/>
    </location>
</feature>
<dbReference type="PROSITE" id="PS50011">
    <property type="entry name" value="PROTEIN_KINASE_DOM"/>
    <property type="match status" value="1"/>
</dbReference>
<feature type="domain" description="Protein kinase" evidence="7">
    <location>
        <begin position="195"/>
        <end position="569"/>
    </location>
</feature>
<dbReference type="SUPFAM" id="SSF56112">
    <property type="entry name" value="Protein kinase-like (PK-like)"/>
    <property type="match status" value="1"/>
</dbReference>
<dbReference type="GO" id="GO:0004674">
    <property type="term" value="F:protein serine/threonine kinase activity"/>
    <property type="evidence" value="ECO:0007669"/>
    <property type="project" value="UniProtKB-EC"/>
</dbReference>
<dbReference type="EC" id="2.7.11.1" evidence="1"/>
<dbReference type="PANTHER" id="PTHR24348:SF22">
    <property type="entry name" value="NON-SPECIFIC SERINE_THREONINE PROTEIN KINASE"/>
    <property type="match status" value="1"/>
</dbReference>
<dbReference type="GO" id="GO:0005524">
    <property type="term" value="F:ATP binding"/>
    <property type="evidence" value="ECO:0007669"/>
    <property type="project" value="UniProtKB-KW"/>
</dbReference>
<evidence type="ECO:0000313" key="8">
    <source>
        <dbReference type="EMBL" id="SSD58489.1"/>
    </source>
</evidence>
<feature type="compositionally biased region" description="Low complexity" evidence="6">
    <location>
        <begin position="1"/>
        <end position="24"/>
    </location>
</feature>
<dbReference type="GO" id="GO:0005776">
    <property type="term" value="C:autophagosome"/>
    <property type="evidence" value="ECO:0007669"/>
    <property type="project" value="TreeGrafter"/>
</dbReference>
<dbReference type="PANTHER" id="PTHR24348">
    <property type="entry name" value="SERINE/THREONINE-PROTEIN KINASE UNC-51-RELATED"/>
    <property type="match status" value="1"/>
</dbReference>
<keyword evidence="3" id="KW-0547">Nucleotide-binding</keyword>
<keyword evidence="9" id="KW-1185">Reference proteome</keyword>
<dbReference type="GO" id="GO:0000407">
    <property type="term" value="C:phagophore assembly site"/>
    <property type="evidence" value="ECO:0007669"/>
    <property type="project" value="TreeGrafter"/>
</dbReference>
<dbReference type="InterPro" id="IPR008271">
    <property type="entry name" value="Ser/Thr_kinase_AS"/>
</dbReference>
<dbReference type="VEuPathDB" id="FungiDB:SCODWIG_00250"/>
<name>A0A376B1J4_9ASCO</name>
<dbReference type="Proteomes" id="UP000262825">
    <property type="component" value="Unassembled WGS sequence"/>
</dbReference>
<accession>A0A376B1J4</accession>
<keyword evidence="4" id="KW-0418">Kinase</keyword>
<dbReference type="AlphaFoldDB" id="A0A376B1J4"/>
<evidence type="ECO:0000259" key="7">
    <source>
        <dbReference type="PROSITE" id="PS50011"/>
    </source>
</evidence>
<dbReference type="Pfam" id="PF00069">
    <property type="entry name" value="Pkinase"/>
    <property type="match status" value="1"/>
</dbReference>
<evidence type="ECO:0000256" key="5">
    <source>
        <dbReference type="ARBA" id="ARBA00022840"/>
    </source>
</evidence>
<keyword evidence="2" id="KW-0808">Transferase</keyword>
<dbReference type="InterPro" id="IPR000719">
    <property type="entry name" value="Prot_kinase_dom"/>
</dbReference>
<evidence type="ECO:0000256" key="4">
    <source>
        <dbReference type="ARBA" id="ARBA00022777"/>
    </source>
</evidence>
<evidence type="ECO:0000256" key="3">
    <source>
        <dbReference type="ARBA" id="ARBA00022741"/>
    </source>
</evidence>
<evidence type="ECO:0000256" key="2">
    <source>
        <dbReference type="ARBA" id="ARBA00022679"/>
    </source>
</evidence>
<dbReference type="GO" id="GO:0005829">
    <property type="term" value="C:cytosol"/>
    <property type="evidence" value="ECO:0007669"/>
    <property type="project" value="TreeGrafter"/>
</dbReference>
<dbReference type="EMBL" id="UFAJ01000018">
    <property type="protein sequence ID" value="SSD58489.1"/>
    <property type="molecule type" value="Genomic_DNA"/>
</dbReference>
<sequence>MHGIIQNNINPNNTFINNNNTADNDLNKENETNANDISATIQPHLIIPKKRRGLKARLDNPFINNMSRDDFDNKGKDLLNHPTILATDVNKPNELAYPTRIFSSSISQTPNTNIFKTPEILPKNNNYNNDIIGNKRVFSLPSQSLITEQIIDSQKPSKCDTVKDNNFPAEEVTAYAISSSYDDTTDSSTTIIYRFKKIALLGKGNYSQVYLYENITADFDKKEDSRDTTKIPRFVACKHIEYPKELVKRFSNDSNIDDTPTPSTPNYHRKITTTSAFTSADTDMLLRVESSLCRELQVLKGLNHPCVLKLYAVNNLAFITSTHPLLSHCNNIPDNFVDNGSKRLPECYMFTSYCKYGDLLRLAKLAELSSLSIQRIFAEIVIAVKYLHENLIIHRDLKLENIFINYNYYELENGGGNAPDFSHPVIKIGDFGLCKKLSDPNELCTTRCGSEDYVAPEILMGLAYDGRLTDCWALGVILYGLLEDILPFDVNALTPNAIGSPTMRRRISGGANTRKRSTAHKIARYDWKWIKVGDEDDLLTQKSKIIVENCLIRRNQRWDIDKIYHTEYVSSIACKLTFV</sequence>
<dbReference type="GO" id="GO:0010506">
    <property type="term" value="P:regulation of autophagy"/>
    <property type="evidence" value="ECO:0007669"/>
    <property type="project" value="InterPro"/>
</dbReference>
<dbReference type="Gene3D" id="1.10.510.10">
    <property type="entry name" value="Transferase(Phosphotransferase) domain 1"/>
    <property type="match status" value="1"/>
</dbReference>
<dbReference type="GO" id="GO:0000045">
    <property type="term" value="P:autophagosome assembly"/>
    <property type="evidence" value="ECO:0007669"/>
    <property type="project" value="TreeGrafter"/>
</dbReference>
<reference evidence="9" key="1">
    <citation type="submission" date="2018-06" db="EMBL/GenBank/DDBJ databases">
        <authorList>
            <person name="Guldener U."/>
        </authorList>
    </citation>
    <scope>NUCLEOTIDE SEQUENCE [LARGE SCALE GENOMIC DNA]</scope>
    <source>
        <strain evidence="9">UTAD17</strain>
    </source>
</reference>
<protein>
    <recommendedName>
        <fullName evidence="1">non-specific serine/threonine protein kinase</fullName>
        <ecNumber evidence="1">2.7.11.1</ecNumber>
    </recommendedName>
</protein>
<dbReference type="InterPro" id="IPR011009">
    <property type="entry name" value="Kinase-like_dom_sf"/>
</dbReference>
<dbReference type="OrthoDB" id="410920at2759"/>
<gene>
    <name evidence="8" type="ORF">SCODWIG_00250</name>
</gene>
<dbReference type="PROSITE" id="PS00108">
    <property type="entry name" value="PROTEIN_KINASE_ST"/>
    <property type="match status" value="1"/>
</dbReference>
<organism evidence="8 9">
    <name type="scientific">Saccharomycodes ludwigii</name>
    <dbReference type="NCBI Taxonomy" id="36035"/>
    <lineage>
        <taxon>Eukaryota</taxon>
        <taxon>Fungi</taxon>
        <taxon>Dikarya</taxon>
        <taxon>Ascomycota</taxon>
        <taxon>Saccharomycotina</taxon>
        <taxon>Saccharomycetes</taxon>
        <taxon>Saccharomycodales</taxon>
        <taxon>Saccharomycodaceae</taxon>
        <taxon>Saccharomycodes</taxon>
    </lineage>
</organism>
<dbReference type="InterPro" id="IPR045269">
    <property type="entry name" value="Atg1-like"/>
</dbReference>
<evidence type="ECO:0000256" key="6">
    <source>
        <dbReference type="SAM" id="MobiDB-lite"/>
    </source>
</evidence>
<keyword evidence="5" id="KW-0067">ATP-binding</keyword>
<evidence type="ECO:0000256" key="1">
    <source>
        <dbReference type="ARBA" id="ARBA00012513"/>
    </source>
</evidence>
<evidence type="ECO:0000313" key="9">
    <source>
        <dbReference type="Proteomes" id="UP000262825"/>
    </source>
</evidence>